<dbReference type="GeneID" id="56589416"/>
<dbReference type="STRING" id="123899.SAMEA3906487_03345"/>
<evidence type="ECO:0000256" key="10">
    <source>
        <dbReference type="PIRSR" id="PIRSR000018-51"/>
    </source>
</evidence>
<reference evidence="12 13" key="1">
    <citation type="submission" date="2016-04" db="EMBL/GenBank/DDBJ databases">
        <authorList>
            <consortium name="Pathogen Informatics"/>
        </authorList>
    </citation>
    <scope>NUCLEOTIDE SEQUENCE [LARGE SCALE GENOMIC DNA]</scope>
    <source>
        <strain evidence="12 13">H044680328</strain>
    </source>
</reference>
<evidence type="ECO:0000256" key="2">
    <source>
        <dbReference type="ARBA" id="ARBA00022475"/>
    </source>
</evidence>
<evidence type="ECO:0000256" key="3">
    <source>
        <dbReference type="ARBA" id="ARBA00022617"/>
    </source>
</evidence>
<keyword evidence="3 9" id="KW-0349">Heme</keyword>
<feature type="binding site" description="covalent" evidence="9">
    <location>
        <position position="217"/>
    </location>
    <ligand>
        <name>heme c</name>
        <dbReference type="ChEBI" id="CHEBI:61717"/>
        <label>2</label>
    </ligand>
</feature>
<dbReference type="AlphaFoldDB" id="A0A157SQA5"/>
<dbReference type="SUPFAM" id="SSF46626">
    <property type="entry name" value="Cytochrome c"/>
    <property type="match status" value="3"/>
</dbReference>
<evidence type="ECO:0000256" key="9">
    <source>
        <dbReference type="PIRSR" id="PIRSR000018-50"/>
    </source>
</evidence>
<feature type="binding site" description="covalent" evidence="9">
    <location>
        <position position="352"/>
    </location>
    <ligand>
        <name>heme c</name>
        <dbReference type="ChEBI" id="CHEBI:61717"/>
        <label>3</label>
    </ligand>
</feature>
<dbReference type="eggNOG" id="COG2010">
    <property type="taxonomic scope" value="Bacteria"/>
</dbReference>
<evidence type="ECO:0000256" key="1">
    <source>
        <dbReference type="ARBA" id="ARBA00004236"/>
    </source>
</evidence>
<feature type="binding site" description="covalent" evidence="9">
    <location>
        <position position="67"/>
    </location>
    <ligand>
        <name>heme c</name>
        <dbReference type="ChEBI" id="CHEBI:61717"/>
        <label>1</label>
    </ligand>
</feature>
<keyword evidence="13" id="KW-1185">Reference proteome</keyword>
<dbReference type="GO" id="GO:0005886">
    <property type="term" value="C:plasma membrane"/>
    <property type="evidence" value="ECO:0007669"/>
    <property type="project" value="UniProtKB-SubCell"/>
</dbReference>
<dbReference type="OrthoDB" id="9809720at2"/>
<dbReference type="PANTHER" id="PTHR35008:SF8">
    <property type="entry name" value="ALCOHOL DEHYDROGENASE CYTOCHROME C SUBUNIT"/>
    <property type="match status" value="1"/>
</dbReference>
<organism evidence="12 13">
    <name type="scientific">Bordetella trematum</name>
    <dbReference type="NCBI Taxonomy" id="123899"/>
    <lineage>
        <taxon>Bacteria</taxon>
        <taxon>Pseudomonadati</taxon>
        <taxon>Pseudomonadota</taxon>
        <taxon>Betaproteobacteria</taxon>
        <taxon>Burkholderiales</taxon>
        <taxon>Alcaligenaceae</taxon>
        <taxon>Bordetella</taxon>
    </lineage>
</organism>
<sequence>MKKQSARPRARRVFGWTVVVVALGAAGAIGGAQWLTSLRGTETAAMPQTPDAGMIERGAYIARTGDCVACHTVPGGAPFAGGLAMQTPVGAIFSTNITPDPETGIGDYSYADFARAVKHGVRKDGTALYPAMPYPSYAIMPEADMQALYAWFMAEVKPVKQANAPADIPWPLNMRWPLAWWQLAFAPARDFVPPEAADARIARGAYLVEGPGHCGACHTPRGVAYEEKALSLADGDSYLSGAVIDGWRAKSLRGEAQGLQSWTEEELVDFFRTGRTDKVAVFGAMADVVEHSTQHFTQDDLQAMAAYLKQLPPAPGKLLTFPPKTDTTTAALLDGRYDTRGAVLYMEYCVVCHQADGKGIPRIFPALEGNSAIFAQNPQSVIQITLEGGRMPANSVDVMNFAMPGFRHLSDEDITAVISFIRSGWTNQAPAIQASDVTHIREFLANKTPNVGGQHE</sequence>
<protein>
    <submittedName>
        <fullName evidence="12">Alcohol dehydrogenase cytochrome c subunit</fullName>
    </submittedName>
</protein>
<accession>A0A157SQA5</accession>
<proteinExistence type="predicted"/>
<dbReference type="RefSeq" id="WP_033534735.1">
    <property type="nucleotide sequence ID" value="NZ_CP016340.1"/>
</dbReference>
<dbReference type="Pfam" id="PF00034">
    <property type="entry name" value="Cytochrom_C"/>
    <property type="match status" value="1"/>
</dbReference>
<evidence type="ECO:0000256" key="5">
    <source>
        <dbReference type="ARBA" id="ARBA00022729"/>
    </source>
</evidence>
<evidence type="ECO:0000313" key="12">
    <source>
        <dbReference type="EMBL" id="SAI72640.1"/>
    </source>
</evidence>
<keyword evidence="2" id="KW-1003">Cell membrane</keyword>
<feature type="binding site" description="covalent" evidence="9">
    <location>
        <position position="349"/>
    </location>
    <ligand>
        <name>heme c</name>
        <dbReference type="ChEBI" id="CHEBI:61717"/>
        <label>3</label>
    </ligand>
</feature>
<dbReference type="PATRIC" id="fig|123899.6.peg.3343"/>
<dbReference type="GO" id="GO:0016614">
    <property type="term" value="F:oxidoreductase activity, acting on CH-OH group of donors"/>
    <property type="evidence" value="ECO:0007669"/>
    <property type="project" value="InterPro"/>
</dbReference>
<evidence type="ECO:0000259" key="11">
    <source>
        <dbReference type="PROSITE" id="PS51007"/>
    </source>
</evidence>
<evidence type="ECO:0000256" key="6">
    <source>
        <dbReference type="ARBA" id="ARBA00022737"/>
    </source>
</evidence>
<evidence type="ECO:0000313" key="13">
    <source>
        <dbReference type="Proteomes" id="UP000076825"/>
    </source>
</evidence>
<keyword evidence="8" id="KW-0472">Membrane</keyword>
<feature type="binding site" description="axial binding residue" evidence="10">
    <location>
        <position position="353"/>
    </location>
    <ligand>
        <name>heme c</name>
        <dbReference type="ChEBI" id="CHEBI:61717"/>
        <label>3</label>
    </ligand>
    <ligandPart>
        <name>Fe</name>
        <dbReference type="ChEBI" id="CHEBI:18248"/>
    </ligandPart>
</feature>
<dbReference type="InterPro" id="IPR009056">
    <property type="entry name" value="Cyt_c-like_dom"/>
</dbReference>
<dbReference type="Gene3D" id="1.10.760.10">
    <property type="entry name" value="Cytochrome c-like domain"/>
    <property type="match status" value="3"/>
</dbReference>
<dbReference type="Proteomes" id="UP000076825">
    <property type="component" value="Chromosome 1"/>
</dbReference>
<feature type="binding site" description="axial binding residue" evidence="10">
    <location>
        <position position="71"/>
    </location>
    <ligand>
        <name>heme c</name>
        <dbReference type="ChEBI" id="CHEBI:61717"/>
        <label>1</label>
    </ligand>
    <ligandPart>
        <name>Fe</name>
        <dbReference type="ChEBI" id="CHEBI:18248"/>
    </ligandPart>
</feature>
<gene>
    <name evidence="12" type="primary">adhB</name>
    <name evidence="12" type="ORF">SAMEA3906487_03345</name>
</gene>
<evidence type="ECO:0000256" key="4">
    <source>
        <dbReference type="ARBA" id="ARBA00022723"/>
    </source>
</evidence>
<feature type="domain" description="Cytochrome c" evidence="11">
    <location>
        <begin position="199"/>
        <end position="312"/>
    </location>
</feature>
<feature type="domain" description="Cytochrome c" evidence="11">
    <location>
        <begin position="53"/>
        <end position="156"/>
    </location>
</feature>
<dbReference type="PROSITE" id="PS51007">
    <property type="entry name" value="CYTC"/>
    <property type="match status" value="3"/>
</dbReference>
<evidence type="ECO:0000256" key="8">
    <source>
        <dbReference type="ARBA" id="ARBA00023136"/>
    </source>
</evidence>
<comment type="cofactor">
    <cofactor evidence="9">
        <name>heme c</name>
        <dbReference type="ChEBI" id="CHEBI:61717"/>
    </cofactor>
    <text evidence="9">Binds 3 heme c groups covalently per subunit.</text>
</comment>
<dbReference type="InterPro" id="IPR014353">
    <property type="entry name" value="Membr-bd_ADH_cyt_c"/>
</dbReference>
<keyword evidence="6" id="KW-0677">Repeat</keyword>
<keyword evidence="5" id="KW-0732">Signal</keyword>
<feature type="binding site" description="covalent" evidence="9">
    <location>
        <position position="70"/>
    </location>
    <ligand>
        <name>heme c</name>
        <dbReference type="ChEBI" id="CHEBI:61717"/>
        <label>1</label>
    </ligand>
</feature>
<dbReference type="GO" id="GO:0005506">
    <property type="term" value="F:iron ion binding"/>
    <property type="evidence" value="ECO:0007669"/>
    <property type="project" value="InterPro"/>
</dbReference>
<dbReference type="KEGG" id="btrm:SAMEA390648703345"/>
<dbReference type="EMBL" id="LT546645">
    <property type="protein sequence ID" value="SAI72640.1"/>
    <property type="molecule type" value="Genomic_DNA"/>
</dbReference>
<evidence type="ECO:0000256" key="7">
    <source>
        <dbReference type="ARBA" id="ARBA00023004"/>
    </source>
</evidence>
<keyword evidence="7 10" id="KW-0408">Iron</keyword>
<dbReference type="GO" id="GO:0020037">
    <property type="term" value="F:heme binding"/>
    <property type="evidence" value="ECO:0007669"/>
    <property type="project" value="InterPro"/>
</dbReference>
<dbReference type="InterPro" id="IPR036909">
    <property type="entry name" value="Cyt_c-like_dom_sf"/>
</dbReference>
<comment type="subcellular location">
    <subcellularLocation>
        <location evidence="1">Cell membrane</location>
    </subcellularLocation>
</comment>
<dbReference type="PANTHER" id="PTHR35008">
    <property type="entry name" value="BLL4482 PROTEIN-RELATED"/>
    <property type="match status" value="1"/>
</dbReference>
<dbReference type="InterPro" id="IPR051459">
    <property type="entry name" value="Cytochrome_c-type_DH"/>
</dbReference>
<dbReference type="PIRSF" id="PIRSF000018">
    <property type="entry name" value="Mb_ADH_cyt_c"/>
    <property type="match status" value="1"/>
</dbReference>
<name>A0A157SQA5_9BORD</name>
<dbReference type="GO" id="GO:0009055">
    <property type="term" value="F:electron transfer activity"/>
    <property type="evidence" value="ECO:0007669"/>
    <property type="project" value="InterPro"/>
</dbReference>
<feature type="domain" description="Cytochrome c" evidence="11">
    <location>
        <begin position="336"/>
        <end position="425"/>
    </location>
</feature>
<feature type="binding site" description="axial binding residue" evidence="10">
    <location>
        <position position="218"/>
    </location>
    <ligand>
        <name>heme c</name>
        <dbReference type="ChEBI" id="CHEBI:61717"/>
        <label>2</label>
    </ligand>
    <ligandPart>
        <name>Fe</name>
        <dbReference type="ChEBI" id="CHEBI:18248"/>
    </ligandPart>
</feature>
<feature type="binding site" description="covalent" evidence="9">
    <location>
        <position position="214"/>
    </location>
    <ligand>
        <name>heme c</name>
        <dbReference type="ChEBI" id="CHEBI:61717"/>
        <label>2</label>
    </ligand>
</feature>
<keyword evidence="4 10" id="KW-0479">Metal-binding</keyword>